<keyword evidence="4" id="KW-0804">Transcription</keyword>
<dbReference type="AlphaFoldDB" id="A0ABD1VCL1"/>
<organism evidence="8 9">
    <name type="scientific">Abeliophyllum distichum</name>
    <dbReference type="NCBI Taxonomy" id="126358"/>
    <lineage>
        <taxon>Eukaryota</taxon>
        <taxon>Viridiplantae</taxon>
        <taxon>Streptophyta</taxon>
        <taxon>Embryophyta</taxon>
        <taxon>Tracheophyta</taxon>
        <taxon>Spermatophyta</taxon>
        <taxon>Magnoliopsida</taxon>
        <taxon>eudicotyledons</taxon>
        <taxon>Gunneridae</taxon>
        <taxon>Pentapetalae</taxon>
        <taxon>asterids</taxon>
        <taxon>lamiids</taxon>
        <taxon>Lamiales</taxon>
        <taxon>Oleaceae</taxon>
        <taxon>Forsythieae</taxon>
        <taxon>Abeliophyllum</taxon>
    </lineage>
</organism>
<dbReference type="SMART" id="SM00353">
    <property type="entry name" value="HLH"/>
    <property type="match status" value="1"/>
</dbReference>
<dbReference type="InterPro" id="IPR011598">
    <property type="entry name" value="bHLH_dom"/>
</dbReference>
<dbReference type="FunFam" id="4.10.280.10:FF:000074">
    <property type="entry name" value="Transcription factor ORG2"/>
    <property type="match status" value="1"/>
</dbReference>
<dbReference type="PANTHER" id="PTHR13935:SF41">
    <property type="entry name" value="TRANSCRIPTION FACTOR ORG2-RELATED"/>
    <property type="match status" value="1"/>
</dbReference>
<feature type="domain" description="BHLH" evidence="7">
    <location>
        <begin position="65"/>
        <end position="117"/>
    </location>
</feature>
<evidence type="ECO:0000256" key="2">
    <source>
        <dbReference type="ARBA" id="ARBA00023015"/>
    </source>
</evidence>
<evidence type="ECO:0000259" key="7">
    <source>
        <dbReference type="PROSITE" id="PS50888"/>
    </source>
</evidence>
<dbReference type="InterPro" id="IPR036638">
    <property type="entry name" value="HLH_DNA-bd_sf"/>
</dbReference>
<accession>A0ABD1VCL1</accession>
<dbReference type="PANTHER" id="PTHR13935">
    <property type="entry name" value="ACHAETE-SCUTE TRANSCRIPTION FACTOR-RELATED"/>
    <property type="match status" value="1"/>
</dbReference>
<dbReference type="GO" id="GO:0006355">
    <property type="term" value="P:regulation of DNA-templated transcription"/>
    <property type="evidence" value="ECO:0007669"/>
    <property type="project" value="UniProtKB-ARBA"/>
</dbReference>
<feature type="coiled-coil region" evidence="6">
    <location>
        <begin position="114"/>
        <end position="141"/>
    </location>
</feature>
<evidence type="ECO:0000256" key="3">
    <source>
        <dbReference type="ARBA" id="ARBA00023125"/>
    </source>
</evidence>
<keyword evidence="9" id="KW-1185">Reference proteome</keyword>
<proteinExistence type="predicted"/>
<dbReference type="InterPro" id="IPR015660">
    <property type="entry name" value="MASH1/Ascl1a-like"/>
</dbReference>
<evidence type="ECO:0000256" key="1">
    <source>
        <dbReference type="ARBA" id="ARBA00004123"/>
    </source>
</evidence>
<dbReference type="PROSITE" id="PS50888">
    <property type="entry name" value="BHLH"/>
    <property type="match status" value="1"/>
</dbReference>
<protein>
    <submittedName>
        <fullName evidence="8">Transcription factor ORG2</fullName>
    </submittedName>
</protein>
<evidence type="ECO:0000313" key="9">
    <source>
        <dbReference type="Proteomes" id="UP001604336"/>
    </source>
</evidence>
<dbReference type="GO" id="GO:0010106">
    <property type="term" value="P:cellular response to iron ion starvation"/>
    <property type="evidence" value="ECO:0007669"/>
    <property type="project" value="UniProtKB-ARBA"/>
</dbReference>
<dbReference type="Pfam" id="PF00010">
    <property type="entry name" value="HLH"/>
    <property type="match status" value="1"/>
</dbReference>
<reference evidence="9" key="1">
    <citation type="submission" date="2024-07" db="EMBL/GenBank/DDBJ databases">
        <title>Two chromosome-level genome assemblies of Korean endemic species Abeliophyllum distichum and Forsythia ovata (Oleaceae).</title>
        <authorList>
            <person name="Jang H."/>
        </authorList>
    </citation>
    <scope>NUCLEOTIDE SEQUENCE [LARGE SCALE GENOMIC DNA]</scope>
</reference>
<evidence type="ECO:0000256" key="6">
    <source>
        <dbReference type="SAM" id="Coils"/>
    </source>
</evidence>
<keyword evidence="6" id="KW-0175">Coiled coil</keyword>
<comment type="caution">
    <text evidence="8">The sequence shown here is derived from an EMBL/GenBank/DDBJ whole genome shotgun (WGS) entry which is preliminary data.</text>
</comment>
<dbReference type="Proteomes" id="UP001604336">
    <property type="component" value="Unassembled WGS sequence"/>
</dbReference>
<sequence length="248" mass="28640">MMEICPQFSNFGWLLEDPMSNEQENFYRERTETSDSINLHSPSSQIQVGNSTESLQYFDGDLKKVKKLNHNASERDRRQKINTLYSTLRSLLPAADQMKKLSIPSTVSRVIKYIPELQKEVERLIEKREKLLAKISRQENSFVYRMQRRTADHHDQSSVLAVTASRIGDRDVAIQISTLEIKRASFSKAILDLEQEGILVLNASTFESFDGRVFYNLHLQVQGSQAIDVEILKEKLLSLYEKREEILA</sequence>
<dbReference type="SUPFAM" id="SSF47459">
    <property type="entry name" value="HLH, helix-loop-helix DNA-binding domain"/>
    <property type="match status" value="1"/>
</dbReference>
<comment type="subcellular location">
    <subcellularLocation>
        <location evidence="1">Nucleus</location>
    </subcellularLocation>
</comment>
<dbReference type="Gene3D" id="4.10.280.10">
    <property type="entry name" value="Helix-loop-helix DNA-binding domain"/>
    <property type="match status" value="1"/>
</dbReference>
<keyword evidence="5" id="KW-0539">Nucleus</keyword>
<keyword evidence="2" id="KW-0805">Transcription regulation</keyword>
<name>A0ABD1VCL1_9LAMI</name>
<keyword evidence="3" id="KW-0238">DNA-binding</keyword>
<dbReference type="EMBL" id="JBFOLK010000002">
    <property type="protein sequence ID" value="KAL2534967.1"/>
    <property type="molecule type" value="Genomic_DNA"/>
</dbReference>
<dbReference type="GO" id="GO:0003677">
    <property type="term" value="F:DNA binding"/>
    <property type="evidence" value="ECO:0007669"/>
    <property type="project" value="UniProtKB-KW"/>
</dbReference>
<evidence type="ECO:0000256" key="4">
    <source>
        <dbReference type="ARBA" id="ARBA00023163"/>
    </source>
</evidence>
<gene>
    <name evidence="8" type="ORF">Adt_08318</name>
</gene>
<dbReference type="CDD" id="cd18914">
    <property type="entry name" value="bHLH_AtORG2_like"/>
    <property type="match status" value="1"/>
</dbReference>
<evidence type="ECO:0000313" key="8">
    <source>
        <dbReference type="EMBL" id="KAL2534967.1"/>
    </source>
</evidence>
<evidence type="ECO:0000256" key="5">
    <source>
        <dbReference type="ARBA" id="ARBA00023242"/>
    </source>
</evidence>
<dbReference type="GO" id="GO:0005634">
    <property type="term" value="C:nucleus"/>
    <property type="evidence" value="ECO:0007669"/>
    <property type="project" value="UniProtKB-SubCell"/>
</dbReference>